<feature type="region of interest" description="Disordered" evidence="6">
    <location>
        <begin position="17"/>
        <end position="83"/>
    </location>
</feature>
<dbReference type="PANTHER" id="PTHR21490:SF2">
    <property type="entry name" value="ENKURIN DOMAIN-CONTAINING PROTEIN 1"/>
    <property type="match status" value="1"/>
</dbReference>
<feature type="region of interest" description="Disordered" evidence="6">
    <location>
        <begin position="94"/>
        <end position="113"/>
    </location>
</feature>
<feature type="compositionally biased region" description="Basic and acidic residues" evidence="6">
    <location>
        <begin position="17"/>
        <end position="34"/>
    </location>
</feature>
<gene>
    <name evidence="8" type="ORF">CCMP2556_LOCUS1616</name>
</gene>
<keyword evidence="5" id="KW-0966">Cell projection</keyword>
<keyword evidence="4" id="KW-0206">Cytoskeleton</keyword>
<keyword evidence="9" id="KW-1185">Reference proteome</keyword>
<evidence type="ECO:0000256" key="1">
    <source>
        <dbReference type="ARBA" id="ARBA00004138"/>
    </source>
</evidence>
<feature type="domain" description="Enkurin" evidence="7">
    <location>
        <begin position="85"/>
        <end position="177"/>
    </location>
</feature>
<comment type="caution">
    <text evidence="8">The sequence shown here is derived from an EMBL/GenBank/DDBJ whole genome shotgun (WGS) entry which is preliminary data.</text>
</comment>
<comment type="subcellular location">
    <subcellularLocation>
        <location evidence="1">Cell projection</location>
        <location evidence="1">Cilium</location>
    </subcellularLocation>
    <subcellularLocation>
        <location evidence="2">Cytoplasm</location>
        <location evidence="2">Cytoskeleton</location>
    </subcellularLocation>
</comment>
<sequence length="205" mass="22889">MSKLREILLARAKESAKIHPLDRPDHEAHVEHLPPLRPPIARKKVADAPPKVAEVTQLPRLGPPSARAGPSGGPTRRGKVPAYLRRRQAELAEERRLAEMPQKPQAPPGYRLVEEEERQMTVEALRQRRVEVERALNALPFKIETPGQKRREKDLLTSLAQVEKLQQMFGNSTVFVPEDAGPIFGDTAPVAKPREVKHPPSGRGP</sequence>
<evidence type="ECO:0000313" key="8">
    <source>
        <dbReference type="EMBL" id="CAK8989318.1"/>
    </source>
</evidence>
<keyword evidence="3" id="KW-0963">Cytoplasm</keyword>
<evidence type="ECO:0000256" key="5">
    <source>
        <dbReference type="ARBA" id="ARBA00023273"/>
    </source>
</evidence>
<dbReference type="InterPro" id="IPR027012">
    <property type="entry name" value="Enkurin_dom"/>
</dbReference>
<dbReference type="Proteomes" id="UP001642484">
    <property type="component" value="Unassembled WGS sequence"/>
</dbReference>
<evidence type="ECO:0000256" key="2">
    <source>
        <dbReference type="ARBA" id="ARBA00004245"/>
    </source>
</evidence>
<proteinExistence type="predicted"/>
<reference evidence="8 9" key="1">
    <citation type="submission" date="2024-02" db="EMBL/GenBank/DDBJ databases">
        <authorList>
            <person name="Chen Y."/>
            <person name="Shah S."/>
            <person name="Dougan E. K."/>
            <person name="Thang M."/>
            <person name="Chan C."/>
        </authorList>
    </citation>
    <scope>NUCLEOTIDE SEQUENCE [LARGE SCALE GENOMIC DNA]</scope>
</reference>
<accession>A0ABP0HHQ5</accession>
<evidence type="ECO:0000259" key="7">
    <source>
        <dbReference type="PROSITE" id="PS51665"/>
    </source>
</evidence>
<evidence type="ECO:0000256" key="6">
    <source>
        <dbReference type="SAM" id="MobiDB-lite"/>
    </source>
</evidence>
<dbReference type="PANTHER" id="PTHR21490">
    <property type="entry name" value="ENKURIN-RELATED"/>
    <property type="match status" value="1"/>
</dbReference>
<dbReference type="InterPro" id="IPR052102">
    <property type="entry name" value="Enkurin_domain-protein"/>
</dbReference>
<evidence type="ECO:0000313" key="9">
    <source>
        <dbReference type="Proteomes" id="UP001642484"/>
    </source>
</evidence>
<feature type="region of interest" description="Disordered" evidence="6">
    <location>
        <begin position="180"/>
        <end position="205"/>
    </location>
</feature>
<dbReference type="EMBL" id="CAXAMN010000547">
    <property type="protein sequence ID" value="CAK8989318.1"/>
    <property type="molecule type" value="Genomic_DNA"/>
</dbReference>
<protein>
    <recommendedName>
        <fullName evidence="7">Enkurin domain-containing protein</fullName>
    </recommendedName>
</protein>
<dbReference type="Pfam" id="PF13864">
    <property type="entry name" value="Enkurin"/>
    <property type="match status" value="1"/>
</dbReference>
<name>A0ABP0HHQ5_9DINO</name>
<organism evidence="8 9">
    <name type="scientific">Durusdinium trenchii</name>
    <dbReference type="NCBI Taxonomy" id="1381693"/>
    <lineage>
        <taxon>Eukaryota</taxon>
        <taxon>Sar</taxon>
        <taxon>Alveolata</taxon>
        <taxon>Dinophyceae</taxon>
        <taxon>Suessiales</taxon>
        <taxon>Symbiodiniaceae</taxon>
        <taxon>Durusdinium</taxon>
    </lineage>
</organism>
<evidence type="ECO:0000256" key="3">
    <source>
        <dbReference type="ARBA" id="ARBA00022490"/>
    </source>
</evidence>
<evidence type="ECO:0000256" key="4">
    <source>
        <dbReference type="ARBA" id="ARBA00023212"/>
    </source>
</evidence>
<dbReference type="PROSITE" id="PS51665">
    <property type="entry name" value="ENKURIN"/>
    <property type="match status" value="1"/>
</dbReference>